<dbReference type="KEGG" id="pbl:PAAG_08485"/>
<organism evidence="1 2">
    <name type="scientific">Paracoccidioides lutzii (strain ATCC MYA-826 / Pb01)</name>
    <name type="common">Paracoccidioides brasiliensis</name>
    <dbReference type="NCBI Taxonomy" id="502779"/>
    <lineage>
        <taxon>Eukaryota</taxon>
        <taxon>Fungi</taxon>
        <taxon>Dikarya</taxon>
        <taxon>Ascomycota</taxon>
        <taxon>Pezizomycotina</taxon>
        <taxon>Eurotiomycetes</taxon>
        <taxon>Eurotiomycetidae</taxon>
        <taxon>Onygenales</taxon>
        <taxon>Ajellomycetaceae</taxon>
        <taxon>Paracoccidioides</taxon>
    </lineage>
</organism>
<sequence length="99" mass="11509">MALCSLDHRQTSSKRSCHVHRNPWEQSTTEEMQNAERTIFEPNTEKHCSKHLQIALGNCEASISKHLLVLKLSIRGDQEFRPDSYLNGATWDQLQRRHP</sequence>
<dbReference type="GeneID" id="9092809"/>
<evidence type="ECO:0000313" key="1">
    <source>
        <dbReference type="EMBL" id="EEH38758.2"/>
    </source>
</evidence>
<reference evidence="1 2" key="1">
    <citation type="journal article" date="2011" name="PLoS Genet.">
        <title>Comparative genomic analysis of human fungal pathogens causing paracoccidioidomycosis.</title>
        <authorList>
            <person name="Desjardins C.A."/>
            <person name="Champion M.D."/>
            <person name="Holder J.W."/>
            <person name="Muszewska A."/>
            <person name="Goldberg J."/>
            <person name="Bailao A.M."/>
            <person name="Brigido M.M."/>
            <person name="Ferreira M.E."/>
            <person name="Garcia A.M."/>
            <person name="Grynberg M."/>
            <person name="Gujja S."/>
            <person name="Heiman D.I."/>
            <person name="Henn M.R."/>
            <person name="Kodira C.D."/>
            <person name="Leon-Narvaez H."/>
            <person name="Longo L.V."/>
            <person name="Ma L.J."/>
            <person name="Malavazi I."/>
            <person name="Matsuo A.L."/>
            <person name="Morais F.V."/>
            <person name="Pereira M."/>
            <person name="Rodriguez-Brito S."/>
            <person name="Sakthikumar S."/>
            <person name="Salem-Izacc S.M."/>
            <person name="Sykes S.M."/>
            <person name="Teixeira M.M."/>
            <person name="Vallejo M.C."/>
            <person name="Walter M.E."/>
            <person name="Yandava C."/>
            <person name="Young S."/>
            <person name="Zeng Q."/>
            <person name="Zucker J."/>
            <person name="Felipe M.S."/>
            <person name="Goldman G.H."/>
            <person name="Haas B.J."/>
            <person name="McEwen J.G."/>
            <person name="Nino-Vega G."/>
            <person name="Puccia R."/>
            <person name="San-Blas G."/>
            <person name="Soares C.M."/>
            <person name="Birren B.W."/>
            <person name="Cuomo C.A."/>
        </authorList>
    </citation>
    <scope>NUCLEOTIDE SEQUENCE [LARGE SCALE GENOMIC DNA]</scope>
    <source>
        <strain evidence="2">ATCC MYA-826 / Pb01</strain>
    </source>
</reference>
<name>C1HCJ4_PARBA</name>
<accession>C1HCJ4</accession>
<dbReference type="RefSeq" id="XP_015701186.1">
    <property type="nucleotide sequence ID" value="XM_015846522.1"/>
</dbReference>
<keyword evidence="2" id="KW-1185">Reference proteome</keyword>
<protein>
    <submittedName>
        <fullName evidence="1">Uncharacterized protein</fullName>
    </submittedName>
</protein>
<dbReference type="EMBL" id="KN294027">
    <property type="protein sequence ID" value="EEH38758.2"/>
    <property type="molecule type" value="Genomic_DNA"/>
</dbReference>
<dbReference type="HOGENOM" id="CLU_2321054_0_0_1"/>
<dbReference type="Proteomes" id="UP000002059">
    <property type="component" value="Partially assembled WGS sequence"/>
</dbReference>
<gene>
    <name evidence="1" type="ORF">PAAG_08485</name>
</gene>
<proteinExistence type="predicted"/>
<evidence type="ECO:0000313" key="2">
    <source>
        <dbReference type="Proteomes" id="UP000002059"/>
    </source>
</evidence>
<dbReference type="AlphaFoldDB" id="C1HCJ4"/>
<dbReference type="VEuPathDB" id="FungiDB:PAAG_08485"/>